<protein>
    <submittedName>
        <fullName evidence="5">CBS domain-containing protein</fullName>
    </submittedName>
</protein>
<dbReference type="PANTHER" id="PTHR43080:SF2">
    <property type="entry name" value="CBS DOMAIN-CONTAINING PROTEIN"/>
    <property type="match status" value="1"/>
</dbReference>
<sequence length="389" mass="41608">MDTNSKLISAVMSSTVWQVGPEETVEATLALMQHRAVSSVLVTEGELILGIITERDIVRAVHHGGDVKQRSCADLMQSPVITVTDRTLCIDAYHRMVGSGIRHLAVTDDAGRIVGVASEGDLMRDFGIEYFMTFKDIGGVMSTRIGRLPPTATVGNAAAQMLAERQSCVVVVDAAGAPIGVLTERDVVRLCNQHSAPERLTLAETMCTPVRTVRPGGLLHEAVKSMAEARIRRLVVVDDRGAVCGLLTHHDIVLGLEGGYVGYLKEIVEKQAHELKQAALAIDEKLLLTNILRSATGTALLAADLSYRISYATPAVADVLGLRVADIGGQDLRGILRLLGWREVDGELAEAALAAGALQRTVAGIDLQASLLLDAQDKVQGYLVLAQRT</sequence>
<evidence type="ECO:0000259" key="4">
    <source>
        <dbReference type="PROSITE" id="PS51371"/>
    </source>
</evidence>
<feature type="domain" description="CBS" evidence="4">
    <location>
        <begin position="141"/>
        <end position="198"/>
    </location>
</feature>
<name>A0A974Y5A1_9RHOO</name>
<evidence type="ECO:0000313" key="6">
    <source>
        <dbReference type="Proteomes" id="UP000663444"/>
    </source>
</evidence>
<dbReference type="Proteomes" id="UP000663444">
    <property type="component" value="Chromosome"/>
</dbReference>
<dbReference type="Pfam" id="PF00571">
    <property type="entry name" value="CBS"/>
    <property type="match status" value="4"/>
</dbReference>
<dbReference type="PROSITE" id="PS50112">
    <property type="entry name" value="PAS"/>
    <property type="match status" value="1"/>
</dbReference>
<dbReference type="SUPFAM" id="SSF54631">
    <property type="entry name" value="CBS-domain pair"/>
    <property type="match status" value="2"/>
</dbReference>
<feature type="domain" description="PAS" evidence="3">
    <location>
        <begin position="284"/>
        <end position="339"/>
    </location>
</feature>
<dbReference type="InterPro" id="IPR051257">
    <property type="entry name" value="Diverse_CBS-Domain"/>
</dbReference>
<dbReference type="CDD" id="cd02205">
    <property type="entry name" value="CBS_pair_SF"/>
    <property type="match status" value="1"/>
</dbReference>
<accession>A0A974Y5A1</accession>
<dbReference type="PANTHER" id="PTHR43080">
    <property type="entry name" value="CBS DOMAIN-CONTAINING PROTEIN CBSX3, MITOCHONDRIAL"/>
    <property type="match status" value="1"/>
</dbReference>
<keyword evidence="6" id="KW-1185">Reference proteome</keyword>
<feature type="domain" description="CBS" evidence="4">
    <location>
        <begin position="206"/>
        <end position="266"/>
    </location>
</feature>
<feature type="domain" description="CBS" evidence="4">
    <location>
        <begin position="12"/>
        <end position="67"/>
    </location>
</feature>
<feature type="domain" description="CBS" evidence="4">
    <location>
        <begin position="76"/>
        <end position="137"/>
    </location>
</feature>
<evidence type="ECO:0000256" key="2">
    <source>
        <dbReference type="PROSITE-ProRule" id="PRU00703"/>
    </source>
</evidence>
<dbReference type="EMBL" id="CP064781">
    <property type="protein sequence ID" value="QRJ65165.1"/>
    <property type="molecule type" value="Genomic_DNA"/>
</dbReference>
<proteinExistence type="predicted"/>
<dbReference type="PROSITE" id="PS51371">
    <property type="entry name" value="CBS"/>
    <property type="match status" value="4"/>
</dbReference>
<dbReference type="InterPro" id="IPR046342">
    <property type="entry name" value="CBS_dom_sf"/>
</dbReference>
<gene>
    <name evidence="5" type="ORF">IWH25_07480</name>
</gene>
<evidence type="ECO:0000313" key="5">
    <source>
        <dbReference type="EMBL" id="QRJ65165.1"/>
    </source>
</evidence>
<dbReference type="SMART" id="SM00116">
    <property type="entry name" value="CBS"/>
    <property type="match status" value="4"/>
</dbReference>
<evidence type="ECO:0000259" key="3">
    <source>
        <dbReference type="PROSITE" id="PS50112"/>
    </source>
</evidence>
<organism evidence="5 6">
    <name type="scientific">Azospira restricta</name>
    <dbReference type="NCBI Taxonomy" id="404405"/>
    <lineage>
        <taxon>Bacteria</taxon>
        <taxon>Pseudomonadati</taxon>
        <taxon>Pseudomonadota</taxon>
        <taxon>Betaproteobacteria</taxon>
        <taxon>Rhodocyclales</taxon>
        <taxon>Rhodocyclaceae</taxon>
        <taxon>Azospira</taxon>
    </lineage>
</organism>
<reference evidence="5" key="1">
    <citation type="submission" date="2020-11" db="EMBL/GenBank/DDBJ databases">
        <title>Azospira restricta DSM 18626 genome sequence.</title>
        <authorList>
            <person name="Moe W.M."/>
        </authorList>
    </citation>
    <scope>NUCLEOTIDE SEQUENCE</scope>
    <source>
        <strain evidence="5">DSM 18626</strain>
    </source>
</reference>
<dbReference type="RefSeq" id="WP_203388689.1">
    <property type="nucleotide sequence ID" value="NZ_CP064781.1"/>
</dbReference>
<dbReference type="AlphaFoldDB" id="A0A974Y5A1"/>
<dbReference type="Gene3D" id="3.10.580.10">
    <property type="entry name" value="CBS-domain"/>
    <property type="match status" value="2"/>
</dbReference>
<dbReference type="InterPro" id="IPR000014">
    <property type="entry name" value="PAS"/>
</dbReference>
<evidence type="ECO:0000256" key="1">
    <source>
        <dbReference type="ARBA" id="ARBA00023122"/>
    </source>
</evidence>
<dbReference type="InterPro" id="IPR000644">
    <property type="entry name" value="CBS_dom"/>
</dbReference>
<dbReference type="KEGG" id="ares:IWH25_07480"/>
<keyword evidence="1 2" id="KW-0129">CBS domain</keyword>